<proteinExistence type="predicted"/>
<dbReference type="KEGG" id="tng:GSTEN00025047G001"/>
<comment type="caution">
    <text evidence="2">The sequence shown here is derived from an EMBL/GenBank/DDBJ whole genome shotgun (WGS) entry which is preliminary data.</text>
</comment>
<sequence>MKVYLLLLLVLLPLCSAADHEIRCYGEDFLMVRNLQLDCRSEVKQACYTRDNGEKGCTTLHHCSKRGWSCCHTDLCNA</sequence>
<evidence type="ECO:0000313" key="2">
    <source>
        <dbReference type="EMBL" id="CAG05132.1"/>
    </source>
</evidence>
<dbReference type="EMBL" id="CAAE01014760">
    <property type="protein sequence ID" value="CAG05132.1"/>
    <property type="molecule type" value="Genomic_DNA"/>
</dbReference>
<dbReference type="OrthoDB" id="8753652at2759"/>
<evidence type="ECO:0000256" key="1">
    <source>
        <dbReference type="SAM" id="SignalP"/>
    </source>
</evidence>
<keyword evidence="1" id="KW-0732">Signal</keyword>
<accession>Q4S2K0</accession>
<gene>
    <name evidence="2" type="ORF">GSTENG00025047001</name>
</gene>
<feature type="chain" id="PRO_5004243374" evidence="1">
    <location>
        <begin position="18"/>
        <end position="78"/>
    </location>
</feature>
<reference evidence="2" key="2">
    <citation type="submission" date="2004-02" db="EMBL/GenBank/DDBJ databases">
        <authorList>
            <consortium name="Genoscope"/>
            <consortium name="Whitehead Institute Centre for Genome Research"/>
        </authorList>
    </citation>
    <scope>NUCLEOTIDE SEQUENCE</scope>
</reference>
<protein>
    <submittedName>
        <fullName evidence="2">(spotted green pufferfish) hypothetical protein</fullName>
    </submittedName>
</protein>
<organism evidence="2">
    <name type="scientific">Tetraodon nigroviridis</name>
    <name type="common">Spotted green pufferfish</name>
    <name type="synonym">Chelonodon nigroviridis</name>
    <dbReference type="NCBI Taxonomy" id="99883"/>
    <lineage>
        <taxon>Eukaryota</taxon>
        <taxon>Metazoa</taxon>
        <taxon>Chordata</taxon>
        <taxon>Craniata</taxon>
        <taxon>Vertebrata</taxon>
        <taxon>Euteleostomi</taxon>
        <taxon>Actinopterygii</taxon>
        <taxon>Neopterygii</taxon>
        <taxon>Teleostei</taxon>
        <taxon>Neoteleostei</taxon>
        <taxon>Acanthomorphata</taxon>
        <taxon>Eupercaria</taxon>
        <taxon>Tetraodontiformes</taxon>
        <taxon>Tetradontoidea</taxon>
        <taxon>Tetraodontidae</taxon>
        <taxon>Tetraodon</taxon>
    </lineage>
</organism>
<dbReference type="AlphaFoldDB" id="Q4S2K0"/>
<name>Q4S2K0_TETNG</name>
<feature type="signal peptide" evidence="1">
    <location>
        <begin position="1"/>
        <end position="17"/>
    </location>
</feature>
<reference evidence="2" key="1">
    <citation type="journal article" date="2004" name="Nature">
        <title>Genome duplication in the teleost fish Tetraodon nigroviridis reveals the early vertebrate proto-karyotype.</title>
        <authorList>
            <person name="Jaillon O."/>
            <person name="Aury J.-M."/>
            <person name="Brunet F."/>
            <person name="Petit J.-L."/>
            <person name="Stange-Thomann N."/>
            <person name="Mauceli E."/>
            <person name="Bouneau L."/>
            <person name="Fischer C."/>
            <person name="Ozouf-Costaz C."/>
            <person name="Bernot A."/>
            <person name="Nicaud S."/>
            <person name="Jaffe D."/>
            <person name="Fisher S."/>
            <person name="Lutfalla G."/>
            <person name="Dossat C."/>
            <person name="Segurens B."/>
            <person name="Dasilva C."/>
            <person name="Salanoubat M."/>
            <person name="Levy M."/>
            <person name="Boudet N."/>
            <person name="Castellano S."/>
            <person name="Anthouard V."/>
            <person name="Jubin C."/>
            <person name="Castelli V."/>
            <person name="Katinka M."/>
            <person name="Vacherie B."/>
            <person name="Biemont C."/>
            <person name="Skalli Z."/>
            <person name="Cattolico L."/>
            <person name="Poulain J."/>
            <person name="De Berardinis V."/>
            <person name="Cruaud C."/>
            <person name="Duprat S."/>
            <person name="Brottier P."/>
            <person name="Coutanceau J.-P."/>
            <person name="Gouzy J."/>
            <person name="Parra G."/>
            <person name="Lardier G."/>
            <person name="Chapple C."/>
            <person name="McKernan K.J."/>
            <person name="McEwan P."/>
            <person name="Bosak S."/>
            <person name="Kellis M."/>
            <person name="Volff J.-N."/>
            <person name="Guigo R."/>
            <person name="Zody M.C."/>
            <person name="Mesirov J."/>
            <person name="Lindblad-Toh K."/>
            <person name="Birren B."/>
            <person name="Nusbaum C."/>
            <person name="Kahn D."/>
            <person name="Robinson-Rechavi M."/>
            <person name="Laudet V."/>
            <person name="Schachter V."/>
            <person name="Quetier F."/>
            <person name="Saurin W."/>
            <person name="Scarpelli C."/>
            <person name="Wincker P."/>
            <person name="Lander E.S."/>
            <person name="Weissenbach J."/>
            <person name="Roest Crollius H."/>
        </authorList>
    </citation>
    <scope>NUCLEOTIDE SEQUENCE [LARGE SCALE GENOMIC DNA]</scope>
</reference>